<dbReference type="AlphaFoldDB" id="A0A7W9A0X6"/>
<evidence type="ECO:0000256" key="1">
    <source>
        <dbReference type="SAM" id="SignalP"/>
    </source>
</evidence>
<keyword evidence="3" id="KW-1185">Reference proteome</keyword>
<proteinExistence type="predicted"/>
<comment type="caution">
    <text evidence="2">The sequence shown here is derived from an EMBL/GenBank/DDBJ whole genome shotgun (WGS) entry which is preliminary data.</text>
</comment>
<evidence type="ECO:0008006" key="4">
    <source>
        <dbReference type="Google" id="ProtNLM"/>
    </source>
</evidence>
<evidence type="ECO:0000313" key="2">
    <source>
        <dbReference type="EMBL" id="MBB5659397.1"/>
    </source>
</evidence>
<sequence length="260" mass="28416">MGRGLGIGLVLAGTLAMAFPAAAGPWTREQATAQFILKYEVMRAERGFDLDGNSQPLLAERRDSSLSLYAEYGLTDRLMLVLKTDWQSGSDAFVDYEGRGPLEIGLAWQVYRDPANAVALQVSYADGGEGRNAGYAAPGEGTADWEVRLSAGRSVTPPQPVLGLQSVFVDVQGARRFRQGLEDETRVDVTLGGRFGRDWMVLGQLYGGQVDNGGPRWLSAETSVVRDLGDWSLQVGWRTALDGRETPQSEGWLVGVWRRF</sequence>
<feature type="chain" id="PRO_5031406585" description="Transporter" evidence="1">
    <location>
        <begin position="24"/>
        <end position="260"/>
    </location>
</feature>
<protein>
    <recommendedName>
        <fullName evidence="4">Transporter</fullName>
    </recommendedName>
</protein>
<organism evidence="2 3">
    <name type="scientific">Brevundimonas halotolerans</name>
    <dbReference type="NCBI Taxonomy" id="69670"/>
    <lineage>
        <taxon>Bacteria</taxon>
        <taxon>Pseudomonadati</taxon>
        <taxon>Pseudomonadota</taxon>
        <taxon>Alphaproteobacteria</taxon>
        <taxon>Caulobacterales</taxon>
        <taxon>Caulobacteraceae</taxon>
        <taxon>Brevundimonas</taxon>
    </lineage>
</organism>
<dbReference type="RefSeq" id="WP_241153120.1">
    <property type="nucleotide sequence ID" value="NZ_JACIJB010000001.1"/>
</dbReference>
<feature type="signal peptide" evidence="1">
    <location>
        <begin position="1"/>
        <end position="23"/>
    </location>
</feature>
<name>A0A7W9A0X6_9CAUL</name>
<accession>A0A7W9A0X6</accession>
<dbReference type="Proteomes" id="UP000548978">
    <property type="component" value="Unassembled WGS sequence"/>
</dbReference>
<keyword evidence="1" id="KW-0732">Signal</keyword>
<evidence type="ECO:0000313" key="3">
    <source>
        <dbReference type="Proteomes" id="UP000548978"/>
    </source>
</evidence>
<gene>
    <name evidence="2" type="ORF">FHS65_000115</name>
</gene>
<reference evidence="2 3" key="1">
    <citation type="submission" date="2020-08" db="EMBL/GenBank/DDBJ databases">
        <title>Genomic Encyclopedia of Type Strains, Phase IV (KMG-IV): sequencing the most valuable type-strain genomes for metagenomic binning, comparative biology and taxonomic classification.</title>
        <authorList>
            <person name="Goeker M."/>
        </authorList>
    </citation>
    <scope>NUCLEOTIDE SEQUENCE [LARGE SCALE GENOMIC DNA]</scope>
    <source>
        <strain evidence="2 3">DSM 24448</strain>
    </source>
</reference>
<dbReference type="EMBL" id="JACIJB010000001">
    <property type="protein sequence ID" value="MBB5659397.1"/>
    <property type="molecule type" value="Genomic_DNA"/>
</dbReference>